<dbReference type="EMBL" id="UFVR01000004">
    <property type="protein sequence ID" value="SUX42737.1"/>
    <property type="molecule type" value="Genomic_DNA"/>
</dbReference>
<evidence type="ECO:0000313" key="6">
    <source>
        <dbReference type="EMBL" id="SUX46033.1"/>
    </source>
</evidence>
<evidence type="ECO:0000313" key="11">
    <source>
        <dbReference type="Proteomes" id="UP000254282"/>
    </source>
</evidence>
<evidence type="ECO:0000313" key="8">
    <source>
        <dbReference type="EMBL" id="SUX47038.1"/>
    </source>
</evidence>
<dbReference type="EMBL" id="UFVR01000004">
    <property type="protein sequence ID" value="SUX48944.1"/>
    <property type="molecule type" value="Genomic_DNA"/>
</dbReference>
<protein>
    <submittedName>
        <fullName evidence="4">Transposase DDE domain</fullName>
    </submittedName>
</protein>
<dbReference type="AlphaFoldDB" id="A0A381FGY7"/>
<dbReference type="RefSeq" id="WP_063969482.1">
    <property type="nucleotide sequence ID" value="NZ_UFVR01000004.1"/>
</dbReference>
<evidence type="ECO:0000313" key="2">
    <source>
        <dbReference type="EMBL" id="SUX42737.1"/>
    </source>
</evidence>
<dbReference type="EMBL" id="UFVR01000004">
    <property type="protein sequence ID" value="SUX45907.1"/>
    <property type="molecule type" value="Genomic_DNA"/>
</dbReference>
<accession>A0A381FGY7</accession>
<dbReference type="GO" id="GO:0006313">
    <property type="term" value="P:DNA transposition"/>
    <property type="evidence" value="ECO:0007669"/>
    <property type="project" value="InterPro"/>
</dbReference>
<dbReference type="EMBL" id="UFVR01000004">
    <property type="protein sequence ID" value="SUX46033.1"/>
    <property type="molecule type" value="Genomic_DNA"/>
</dbReference>
<feature type="domain" description="Transposase IS4-like" evidence="1">
    <location>
        <begin position="100"/>
        <end position="267"/>
    </location>
</feature>
<dbReference type="EMBL" id="UFVR01000004">
    <property type="protein sequence ID" value="SUX44566.1"/>
    <property type="molecule type" value="Genomic_DNA"/>
</dbReference>
<evidence type="ECO:0000313" key="5">
    <source>
        <dbReference type="EMBL" id="SUX45907.1"/>
    </source>
</evidence>
<evidence type="ECO:0000313" key="10">
    <source>
        <dbReference type="EMBL" id="SUX48944.1"/>
    </source>
</evidence>
<gene>
    <name evidence="2" type="ORF">NCTC13532_00051</name>
    <name evidence="3" type="ORF">NCTC13532_00873</name>
    <name evidence="4" type="ORF">NCTC13532_01380</name>
    <name evidence="5" type="ORF">NCTC13532_01483</name>
    <name evidence="6" type="ORF">NCTC13532_01561</name>
    <name evidence="7" type="ORF">NCTC13532_01958</name>
    <name evidence="8" type="ORF">NCTC13532_02599</name>
    <name evidence="9" type="ORF">NCTC13532_03432</name>
    <name evidence="10" type="ORF">NCTC13532_04555</name>
</gene>
<name>A0A381FGY7_9FLAO</name>
<dbReference type="Proteomes" id="UP000254282">
    <property type="component" value="Unassembled WGS sequence"/>
</dbReference>
<evidence type="ECO:0000313" key="7">
    <source>
        <dbReference type="EMBL" id="SUX46422.1"/>
    </source>
</evidence>
<dbReference type="GO" id="GO:0003677">
    <property type="term" value="F:DNA binding"/>
    <property type="evidence" value="ECO:0007669"/>
    <property type="project" value="InterPro"/>
</dbReference>
<evidence type="ECO:0000259" key="1">
    <source>
        <dbReference type="Pfam" id="PF01609"/>
    </source>
</evidence>
<organism evidence="4 11">
    <name type="scientific">Chryseobacterium indoltheticum</name>
    <dbReference type="NCBI Taxonomy" id="254"/>
    <lineage>
        <taxon>Bacteria</taxon>
        <taxon>Pseudomonadati</taxon>
        <taxon>Bacteroidota</taxon>
        <taxon>Flavobacteriia</taxon>
        <taxon>Flavobacteriales</taxon>
        <taxon>Weeksellaceae</taxon>
        <taxon>Chryseobacterium group</taxon>
        <taxon>Chryseobacterium</taxon>
    </lineage>
</organism>
<dbReference type="NCBIfam" id="NF033520">
    <property type="entry name" value="transpos_IS982"/>
    <property type="match status" value="1"/>
</dbReference>
<dbReference type="EMBL" id="UFVR01000004">
    <property type="protein sequence ID" value="SUX47038.1"/>
    <property type="molecule type" value="Genomic_DNA"/>
</dbReference>
<dbReference type="Pfam" id="PF01609">
    <property type="entry name" value="DDE_Tnp_1"/>
    <property type="match status" value="1"/>
</dbReference>
<proteinExistence type="predicted"/>
<dbReference type="GO" id="GO:0004803">
    <property type="term" value="F:transposase activity"/>
    <property type="evidence" value="ECO:0007669"/>
    <property type="project" value="InterPro"/>
</dbReference>
<dbReference type="EMBL" id="UFVR01000004">
    <property type="protein sequence ID" value="SUX47841.1"/>
    <property type="molecule type" value="Genomic_DNA"/>
</dbReference>
<dbReference type="InterPro" id="IPR002559">
    <property type="entry name" value="Transposase_11"/>
</dbReference>
<dbReference type="EMBL" id="UFVR01000004">
    <property type="protein sequence ID" value="SUX45718.1"/>
    <property type="molecule type" value="Genomic_DNA"/>
</dbReference>
<sequence>MNNLIQNYKIILEELINTCSHIKTKPQIRVPKLSDLELVALNITAEYMSINSELQLFRYISKTELEQKIERSVYNRRKRKLFFYLEEIRRVLSAKFSDFTNVFIVDSTPLEICKISRANRSGICSTENIRPEFGYCAAQKTRYFGYKLHAVCDKNGVFHSFDFSPANVHDINYLKDIKENFKNCLLIGDRGYISEKLRVDLFNYSNIKLSVPMRKNQHEFVSFSKVKSKIRKRIETAISQLSGQFLLHINLAKTFEGLATRITSKITSFTMIQYLNFFIFKRSLNKIKINLS</sequence>
<reference evidence="4 11" key="1">
    <citation type="submission" date="2018-06" db="EMBL/GenBank/DDBJ databases">
        <authorList>
            <consortium name="Pathogen Informatics"/>
            <person name="Doyle S."/>
        </authorList>
    </citation>
    <scope>NUCLEOTIDE SEQUENCE [LARGE SCALE GENOMIC DNA]</scope>
    <source>
        <strain evidence="4 11">NCTC13532</strain>
    </source>
</reference>
<evidence type="ECO:0000313" key="3">
    <source>
        <dbReference type="EMBL" id="SUX44566.1"/>
    </source>
</evidence>
<evidence type="ECO:0000313" key="9">
    <source>
        <dbReference type="EMBL" id="SUX47841.1"/>
    </source>
</evidence>
<dbReference type="EMBL" id="UFVR01000004">
    <property type="protein sequence ID" value="SUX46422.1"/>
    <property type="molecule type" value="Genomic_DNA"/>
</dbReference>
<evidence type="ECO:0000313" key="4">
    <source>
        <dbReference type="EMBL" id="SUX45718.1"/>
    </source>
</evidence>